<evidence type="ECO:0000313" key="2">
    <source>
        <dbReference type="Proteomes" id="UP000239494"/>
    </source>
</evidence>
<keyword evidence="2" id="KW-1185">Reference proteome</keyword>
<proteinExistence type="predicted"/>
<organism evidence="1 2">
    <name type="scientific">Umezawaea tangerina</name>
    <dbReference type="NCBI Taxonomy" id="84725"/>
    <lineage>
        <taxon>Bacteria</taxon>
        <taxon>Bacillati</taxon>
        <taxon>Actinomycetota</taxon>
        <taxon>Actinomycetes</taxon>
        <taxon>Pseudonocardiales</taxon>
        <taxon>Pseudonocardiaceae</taxon>
        <taxon>Umezawaea</taxon>
    </lineage>
</organism>
<protein>
    <submittedName>
        <fullName evidence="1">Uncharacterized protein</fullName>
    </submittedName>
</protein>
<dbReference type="OrthoDB" id="9764804at2"/>
<gene>
    <name evidence="1" type="ORF">CLV43_102557</name>
</gene>
<reference evidence="1 2" key="1">
    <citation type="submission" date="2018-03" db="EMBL/GenBank/DDBJ databases">
        <title>Genomic Encyclopedia of Archaeal and Bacterial Type Strains, Phase II (KMG-II): from individual species to whole genera.</title>
        <authorList>
            <person name="Goeker M."/>
        </authorList>
    </citation>
    <scope>NUCLEOTIDE SEQUENCE [LARGE SCALE GENOMIC DNA]</scope>
    <source>
        <strain evidence="1 2">DSM 44720</strain>
    </source>
</reference>
<dbReference type="EMBL" id="PVTF01000002">
    <property type="protein sequence ID" value="PRY44992.1"/>
    <property type="molecule type" value="Genomic_DNA"/>
</dbReference>
<evidence type="ECO:0000313" key="1">
    <source>
        <dbReference type="EMBL" id="PRY44992.1"/>
    </source>
</evidence>
<comment type="caution">
    <text evidence="1">The sequence shown here is derived from an EMBL/GenBank/DDBJ whole genome shotgun (WGS) entry which is preliminary data.</text>
</comment>
<dbReference type="AlphaFoldDB" id="A0A2T0TH03"/>
<sequence length="97" mass="10728">MALLQTTGKLTFLRVHDVGGGFGPPTDFLDTEAILKLNTEPNRAMGFQLRNDGNRPVRQGMLDLLRDAFNNNWTVSVDYNLDAGRQNGVAIRVALVK</sequence>
<dbReference type="RefSeq" id="WP_146174700.1">
    <property type="nucleotide sequence ID" value="NZ_PVTF01000002.1"/>
</dbReference>
<dbReference type="Proteomes" id="UP000239494">
    <property type="component" value="Unassembled WGS sequence"/>
</dbReference>
<name>A0A2T0TH03_9PSEU</name>
<accession>A0A2T0TH03</accession>